<reference evidence="3 4" key="1">
    <citation type="journal article" date="2019" name="Int. J. Syst. Evol. Microbiol.">
        <title>The Global Catalogue of Microorganisms (GCM) 10K type strain sequencing project: providing services to taxonomists for standard genome sequencing and annotation.</title>
        <authorList>
            <consortium name="The Broad Institute Genomics Platform"/>
            <consortium name="The Broad Institute Genome Sequencing Center for Infectious Disease"/>
            <person name="Wu L."/>
            <person name="Ma J."/>
        </authorList>
    </citation>
    <scope>NUCLEOTIDE SEQUENCE [LARGE SCALE GENOMIC DNA]</scope>
    <source>
        <strain evidence="3 4">JCM 3146</strain>
    </source>
</reference>
<evidence type="ECO:0000259" key="2">
    <source>
        <dbReference type="Pfam" id="PF14016"/>
    </source>
</evidence>
<sequence>MRVTQVKLSTTLAMTGVAGAIAVAGLASPAQAATTTAKAPACSVAKNKLVLQFAHDYVTGKKVDQPLSISTKGKKTCLLSGRPVVRLLDKKHKVIGVYKGAKGQALVGPADQAVFHLTFTKGGKHPVHPAWVQVTVSPKGAAFKPIRWSSTYRSISKKSIKVGALKPWLD</sequence>
<evidence type="ECO:0000313" key="3">
    <source>
        <dbReference type="EMBL" id="GAA0369907.1"/>
    </source>
</evidence>
<feature type="signal peptide" evidence="1">
    <location>
        <begin position="1"/>
        <end position="32"/>
    </location>
</feature>
<gene>
    <name evidence="3" type="ORF">GCM10010151_69780</name>
</gene>
<feature type="chain" id="PRO_5045948016" description="DUF4232 domain-containing protein" evidence="1">
    <location>
        <begin position="33"/>
        <end position="170"/>
    </location>
</feature>
<proteinExistence type="predicted"/>
<dbReference type="InterPro" id="IPR025326">
    <property type="entry name" value="DUF4232"/>
</dbReference>
<comment type="caution">
    <text evidence="3">The sequence shown here is derived from an EMBL/GenBank/DDBJ whole genome shotgun (WGS) entry which is preliminary data.</text>
</comment>
<protein>
    <recommendedName>
        <fullName evidence="2">DUF4232 domain-containing protein</fullName>
    </recommendedName>
</protein>
<dbReference type="Proteomes" id="UP001501822">
    <property type="component" value="Unassembled WGS sequence"/>
</dbReference>
<dbReference type="EMBL" id="BAAABM010000069">
    <property type="protein sequence ID" value="GAA0369907.1"/>
    <property type="molecule type" value="Genomic_DNA"/>
</dbReference>
<evidence type="ECO:0000256" key="1">
    <source>
        <dbReference type="SAM" id="SignalP"/>
    </source>
</evidence>
<keyword evidence="4" id="KW-1185">Reference proteome</keyword>
<organism evidence="3 4">
    <name type="scientific">Actinoallomurus spadix</name>
    <dbReference type="NCBI Taxonomy" id="79912"/>
    <lineage>
        <taxon>Bacteria</taxon>
        <taxon>Bacillati</taxon>
        <taxon>Actinomycetota</taxon>
        <taxon>Actinomycetes</taxon>
        <taxon>Streptosporangiales</taxon>
        <taxon>Thermomonosporaceae</taxon>
        <taxon>Actinoallomurus</taxon>
    </lineage>
</organism>
<accession>A0ABN0XQB5</accession>
<evidence type="ECO:0000313" key="4">
    <source>
        <dbReference type="Proteomes" id="UP001501822"/>
    </source>
</evidence>
<dbReference type="Pfam" id="PF14016">
    <property type="entry name" value="DUF4232"/>
    <property type="match status" value="1"/>
</dbReference>
<keyword evidence="1" id="KW-0732">Signal</keyword>
<feature type="domain" description="DUF4232" evidence="2">
    <location>
        <begin position="64"/>
        <end position="164"/>
    </location>
</feature>
<name>A0ABN0XQB5_9ACTN</name>